<feature type="transmembrane region" description="Helical" evidence="6">
    <location>
        <begin position="161"/>
        <end position="187"/>
    </location>
</feature>
<evidence type="ECO:0000256" key="3">
    <source>
        <dbReference type="ARBA" id="ARBA00022692"/>
    </source>
</evidence>
<feature type="transmembrane region" description="Helical" evidence="6">
    <location>
        <begin position="208"/>
        <end position="227"/>
    </location>
</feature>
<comment type="subcellular location">
    <subcellularLocation>
        <location evidence="6">Cell membrane</location>
        <topology evidence="6">Multi-pass membrane protein</topology>
    </subcellularLocation>
    <subcellularLocation>
        <location evidence="1">Membrane</location>
        <topology evidence="1">Multi-pass membrane protein</topology>
    </subcellularLocation>
</comment>
<dbReference type="InterPro" id="IPR002781">
    <property type="entry name" value="TM_pro_TauE-like"/>
</dbReference>
<dbReference type="GO" id="GO:0005886">
    <property type="term" value="C:plasma membrane"/>
    <property type="evidence" value="ECO:0007669"/>
    <property type="project" value="UniProtKB-SubCell"/>
</dbReference>
<comment type="caution">
    <text evidence="7">The sequence shown here is derived from an EMBL/GenBank/DDBJ whole genome shotgun (WGS) entry which is preliminary data.</text>
</comment>
<dbReference type="PANTHER" id="PTHR43701">
    <property type="entry name" value="MEMBRANE TRANSPORTER PROTEIN MJ0441-RELATED"/>
    <property type="match status" value="1"/>
</dbReference>
<dbReference type="PANTHER" id="PTHR43701:SF2">
    <property type="entry name" value="MEMBRANE TRANSPORTER PROTEIN YJNA-RELATED"/>
    <property type="match status" value="1"/>
</dbReference>
<comment type="similarity">
    <text evidence="2 6">Belongs to the 4-toluene sulfonate uptake permease (TSUP) (TC 2.A.102) family.</text>
</comment>
<feature type="transmembrane region" description="Helical" evidence="6">
    <location>
        <begin position="105"/>
        <end position="124"/>
    </location>
</feature>
<keyword evidence="3 6" id="KW-0812">Transmembrane</keyword>
<evidence type="ECO:0000256" key="6">
    <source>
        <dbReference type="RuleBase" id="RU363041"/>
    </source>
</evidence>
<feature type="transmembrane region" description="Helical" evidence="6">
    <location>
        <begin position="42"/>
        <end position="62"/>
    </location>
</feature>
<name>A0A829GWI3_LACPA</name>
<dbReference type="Pfam" id="PF01925">
    <property type="entry name" value="TauE"/>
    <property type="match status" value="1"/>
</dbReference>
<dbReference type="Proteomes" id="UP000014285">
    <property type="component" value="Unassembled WGS sequence"/>
</dbReference>
<feature type="transmembrane region" description="Helical" evidence="6">
    <location>
        <begin position="74"/>
        <end position="99"/>
    </location>
</feature>
<sequence>MIMKVILYVVVILLANTIGAISGMGGGVIIKPALQIFNWDSVLTINFYSSVAVFTMAVSSTWKQIKAKNAINKTCVVGLSLGSILGGIAGDISFGWFYSRVGDDISVAAQMLLVIVSLIVSLILSSGRLQSRHLTGMPMMIGAGFGLGWLATVLGIGGGPINIACFLFLFGFGIRQATIYSIVTIFFSQAAKIAQALFSGSVLMIDPFLVVAIMVAALFGGWLGAVISNHITERWILMLYNLVIVFVLLLDTANLISYLVK</sequence>
<dbReference type="InterPro" id="IPR051598">
    <property type="entry name" value="TSUP/Inactive_protease-like"/>
</dbReference>
<reference evidence="7 8" key="1">
    <citation type="journal article" date="2013" name="PLoS ONE">
        <title>Lactobacillus paracasei comparative genomics: towards species pan-genome definition and exploitation of diversity.</title>
        <authorList>
            <person name="Smokvina T."/>
            <person name="Wels M."/>
            <person name="Polka J."/>
            <person name="Chervaux C."/>
            <person name="Brisse S."/>
            <person name="Boekhorst J."/>
            <person name="van Hylckama Vlieg J.E."/>
            <person name="Siezen R.J."/>
        </authorList>
    </citation>
    <scope>NUCLEOTIDE SEQUENCE [LARGE SCALE GENOMIC DNA]</scope>
    <source>
        <strain evidence="7 8">Lpl14</strain>
    </source>
</reference>
<accession>A0A829GWI3</accession>
<dbReference type="EMBL" id="ANKB01000020">
    <property type="protein sequence ID" value="EPC65279.1"/>
    <property type="molecule type" value="Genomic_DNA"/>
</dbReference>
<organism evidence="7 8">
    <name type="scientific">Lacticaseibacillus paracasei subsp. tolerans Lpl14</name>
    <dbReference type="NCBI Taxonomy" id="1256229"/>
    <lineage>
        <taxon>Bacteria</taxon>
        <taxon>Bacillati</taxon>
        <taxon>Bacillota</taxon>
        <taxon>Bacilli</taxon>
        <taxon>Lactobacillales</taxon>
        <taxon>Lactobacillaceae</taxon>
        <taxon>Lacticaseibacillus</taxon>
    </lineage>
</organism>
<keyword evidence="6" id="KW-1003">Cell membrane</keyword>
<protein>
    <recommendedName>
        <fullName evidence="6">Probable membrane transporter protein</fullName>
    </recommendedName>
</protein>
<evidence type="ECO:0000256" key="2">
    <source>
        <dbReference type="ARBA" id="ARBA00009142"/>
    </source>
</evidence>
<keyword evidence="4 6" id="KW-1133">Transmembrane helix</keyword>
<evidence type="ECO:0000313" key="7">
    <source>
        <dbReference type="EMBL" id="EPC65279.1"/>
    </source>
</evidence>
<feature type="transmembrane region" description="Helical" evidence="6">
    <location>
        <begin position="136"/>
        <end position="155"/>
    </location>
</feature>
<evidence type="ECO:0000256" key="1">
    <source>
        <dbReference type="ARBA" id="ARBA00004141"/>
    </source>
</evidence>
<evidence type="ECO:0000313" key="8">
    <source>
        <dbReference type="Proteomes" id="UP000014285"/>
    </source>
</evidence>
<evidence type="ECO:0000256" key="5">
    <source>
        <dbReference type="ARBA" id="ARBA00023136"/>
    </source>
</evidence>
<feature type="transmembrane region" description="Helical" evidence="6">
    <location>
        <begin position="7"/>
        <end position="30"/>
    </location>
</feature>
<dbReference type="AlphaFoldDB" id="A0A829GWI3"/>
<evidence type="ECO:0000256" key="4">
    <source>
        <dbReference type="ARBA" id="ARBA00022989"/>
    </source>
</evidence>
<gene>
    <name evidence="7" type="ORF">Lpl14_07308</name>
</gene>
<proteinExistence type="inferred from homology"/>
<keyword evidence="5 6" id="KW-0472">Membrane</keyword>
<feature type="transmembrane region" description="Helical" evidence="6">
    <location>
        <begin position="239"/>
        <end position="260"/>
    </location>
</feature>